<gene>
    <name evidence="2" type="ORF">MD483_21220</name>
</gene>
<dbReference type="Proteomes" id="UP001155586">
    <property type="component" value="Unassembled WGS sequence"/>
</dbReference>
<dbReference type="AlphaFoldDB" id="A0A9X3CIH1"/>
<name>A0A9X3CIH1_9VIBR</name>
<dbReference type="InterPro" id="IPR025391">
    <property type="entry name" value="DUF4123"/>
</dbReference>
<comment type="caution">
    <text evidence="2">The sequence shown here is derived from an EMBL/GenBank/DDBJ whole genome shotgun (WGS) entry which is preliminary data.</text>
</comment>
<dbReference type="RefSeq" id="WP_265689410.1">
    <property type="nucleotide sequence ID" value="NZ_JAKRRX010000216.1"/>
</dbReference>
<keyword evidence="3" id="KW-1185">Reference proteome</keyword>
<evidence type="ECO:0000259" key="1">
    <source>
        <dbReference type="Pfam" id="PF13503"/>
    </source>
</evidence>
<reference evidence="2" key="1">
    <citation type="submission" date="2022-02" db="EMBL/GenBank/DDBJ databases">
        <title>Vibrio sp. nov., a new bacterium isolated from Bohai sea, China.</title>
        <authorList>
            <person name="Yuan Y."/>
        </authorList>
    </citation>
    <scope>NUCLEOTIDE SEQUENCE</scope>
    <source>
        <strain evidence="2">DBSS07</strain>
    </source>
</reference>
<dbReference type="EMBL" id="JAKRRX010000216">
    <property type="protein sequence ID" value="MCW8336336.1"/>
    <property type="molecule type" value="Genomic_DNA"/>
</dbReference>
<evidence type="ECO:0000313" key="3">
    <source>
        <dbReference type="Proteomes" id="UP001155586"/>
    </source>
</evidence>
<proteinExistence type="predicted"/>
<dbReference type="Pfam" id="PF13503">
    <property type="entry name" value="DUF4123"/>
    <property type="match status" value="1"/>
</dbReference>
<organism evidence="2 3">
    <name type="scientific">Vibrio paucivorans</name>
    <dbReference type="NCBI Taxonomy" id="2829489"/>
    <lineage>
        <taxon>Bacteria</taxon>
        <taxon>Pseudomonadati</taxon>
        <taxon>Pseudomonadota</taxon>
        <taxon>Gammaproteobacteria</taxon>
        <taxon>Vibrionales</taxon>
        <taxon>Vibrionaceae</taxon>
        <taxon>Vibrio</taxon>
    </lineage>
</organism>
<protein>
    <submittedName>
        <fullName evidence="2">DUF4123 domain-containing protein</fullName>
    </submittedName>
</protein>
<evidence type="ECO:0000313" key="2">
    <source>
        <dbReference type="EMBL" id="MCW8336336.1"/>
    </source>
</evidence>
<sequence length="269" mass="30297">MTMYDWLSSNDSGESKYWLVDFKTHGEAVKLNQGFGLDDSIPVFDSERFDSVMNLSPWLIPISDEVLGQLSEVLPKGIGLSCSADLVSLLSHLRSLLIASLNGEEVMFRYYDLKVLSSMSENLEPGEVENFLGCVSSLAINVGDTLKVHTSSHRQLWTAKSGTWWKILPHHFEQQENLSLVSTNLSAWLWQRFPQLMNSHLNAGRDVQPIIEKQLLCPDGTLTQRVMLAAIIIVAGEKQSHSSIANELIVEHKYDEIRYGLHRIAETWG</sequence>
<feature type="domain" description="DUF4123" evidence="1">
    <location>
        <begin position="17"/>
        <end position="127"/>
    </location>
</feature>
<accession>A0A9X3CIH1</accession>